<reference evidence="8 9" key="1">
    <citation type="submission" date="2012-04" db="EMBL/GenBank/DDBJ databases">
        <title>The Genome Sequence of Saprolegnia declina VS20.</title>
        <authorList>
            <consortium name="The Broad Institute Genome Sequencing Platform"/>
            <person name="Russ C."/>
            <person name="Nusbaum C."/>
            <person name="Tyler B."/>
            <person name="van West P."/>
            <person name="Dieguez-Uribeondo J."/>
            <person name="de Bruijn I."/>
            <person name="Tripathy S."/>
            <person name="Jiang R."/>
            <person name="Young S.K."/>
            <person name="Zeng Q."/>
            <person name="Gargeya S."/>
            <person name="Fitzgerald M."/>
            <person name="Haas B."/>
            <person name="Abouelleil A."/>
            <person name="Alvarado L."/>
            <person name="Arachchi H.M."/>
            <person name="Berlin A."/>
            <person name="Chapman S.B."/>
            <person name="Goldberg J."/>
            <person name="Griggs A."/>
            <person name="Gujja S."/>
            <person name="Hansen M."/>
            <person name="Howarth C."/>
            <person name="Imamovic A."/>
            <person name="Larimer J."/>
            <person name="McCowen C."/>
            <person name="Montmayeur A."/>
            <person name="Murphy C."/>
            <person name="Neiman D."/>
            <person name="Pearson M."/>
            <person name="Priest M."/>
            <person name="Roberts A."/>
            <person name="Saif S."/>
            <person name="Shea T."/>
            <person name="Sisk P."/>
            <person name="Sykes S."/>
            <person name="Wortman J."/>
            <person name="Nusbaum C."/>
            <person name="Birren B."/>
        </authorList>
    </citation>
    <scope>NUCLEOTIDE SEQUENCE [LARGE SCALE GENOMIC DNA]</scope>
    <source>
        <strain evidence="8 9">VS20</strain>
    </source>
</reference>
<dbReference type="AlphaFoldDB" id="T0Q2N2"/>
<dbReference type="Proteomes" id="UP000030762">
    <property type="component" value="Unassembled WGS sequence"/>
</dbReference>
<evidence type="ECO:0000256" key="4">
    <source>
        <dbReference type="ARBA" id="ARBA00022884"/>
    </source>
</evidence>
<evidence type="ECO:0000256" key="7">
    <source>
        <dbReference type="RuleBase" id="RU368100"/>
    </source>
</evidence>
<dbReference type="InterPro" id="IPR009018">
    <property type="entry name" value="Signal_recog_particle_SRP9/14"/>
</dbReference>
<comment type="function">
    <text evidence="7">Component of the signal recognition particle (SRP) complex, a ribonucleoprotein complex that mediates the cotranslational targeting of secretory and membrane proteins to the endoplasmic reticulum (ER). SRP9 together with SRP14 and the Alu portion of the SRP RNA, constitutes the elongation arrest domain of SRP. The complex of SRP9 and SRP14 is required for SRP RNA binding.</text>
</comment>
<keyword evidence="6 7" id="KW-0687">Ribonucleoprotein</keyword>
<gene>
    <name evidence="8" type="ORF">SDRG_10290</name>
</gene>
<evidence type="ECO:0000313" key="8">
    <source>
        <dbReference type="EMBL" id="EQC32094.1"/>
    </source>
</evidence>
<dbReference type="OrthoDB" id="63936at2759"/>
<dbReference type="GO" id="GO:0006614">
    <property type="term" value="P:SRP-dependent cotranslational protein targeting to membrane"/>
    <property type="evidence" value="ECO:0007669"/>
    <property type="project" value="UniProtKB-UniRule"/>
</dbReference>
<dbReference type="EMBL" id="JH767165">
    <property type="protein sequence ID" value="EQC32094.1"/>
    <property type="molecule type" value="Genomic_DNA"/>
</dbReference>
<dbReference type="RefSeq" id="XP_008614496.1">
    <property type="nucleotide sequence ID" value="XM_008616274.1"/>
</dbReference>
<keyword evidence="5 7" id="KW-0733">Signal recognition particle</keyword>
<keyword evidence="9" id="KW-1185">Reference proteome</keyword>
<comment type="subcellular location">
    <subcellularLocation>
        <location evidence="1 7">Cytoplasm</location>
    </subcellularLocation>
</comment>
<accession>T0Q2N2</accession>
<evidence type="ECO:0000256" key="6">
    <source>
        <dbReference type="ARBA" id="ARBA00023274"/>
    </source>
</evidence>
<evidence type="ECO:0000256" key="2">
    <source>
        <dbReference type="ARBA" id="ARBA00010349"/>
    </source>
</evidence>
<comment type="subunit">
    <text evidence="7">Heterodimer with SRP9; binds RNA as heterodimer. Component of a signal recognition particle (SRP) complex that consists of a 7SL RNA molecule of 300 nucleotides and six protein subunits: SRP72, SRP68, SRP54, SRP19, SRP14 and SRP9.</text>
</comment>
<dbReference type="GO" id="GO:0030942">
    <property type="term" value="F:endoplasmic reticulum signal peptide binding"/>
    <property type="evidence" value="ECO:0007669"/>
    <property type="project" value="UniProtKB-UniRule"/>
</dbReference>
<dbReference type="STRING" id="1156394.T0Q2N2"/>
<dbReference type="Pfam" id="PF02290">
    <property type="entry name" value="SRP14"/>
    <property type="match status" value="1"/>
</dbReference>
<proteinExistence type="inferred from homology"/>
<evidence type="ECO:0000256" key="1">
    <source>
        <dbReference type="ARBA" id="ARBA00004496"/>
    </source>
</evidence>
<protein>
    <recommendedName>
        <fullName evidence="7">Signal recognition particle 14 kDa protein</fullName>
        <shortName evidence="7">SRP14</shortName>
    </recommendedName>
</protein>
<dbReference type="InterPro" id="IPR003210">
    <property type="entry name" value="Signal_recog_particle_SRP14"/>
</dbReference>
<dbReference type="GeneID" id="19951017"/>
<dbReference type="GO" id="GO:0005786">
    <property type="term" value="C:signal recognition particle, endoplasmic reticulum targeting"/>
    <property type="evidence" value="ECO:0007669"/>
    <property type="project" value="UniProtKB-UniRule"/>
</dbReference>
<keyword evidence="3 7" id="KW-0963">Cytoplasm</keyword>
<evidence type="ECO:0000256" key="3">
    <source>
        <dbReference type="ARBA" id="ARBA00022490"/>
    </source>
</evidence>
<dbReference type="VEuPathDB" id="FungiDB:SDRG_10290"/>
<dbReference type="eggNOG" id="ENOG502SSVI">
    <property type="taxonomic scope" value="Eukaryota"/>
</dbReference>
<dbReference type="SUPFAM" id="SSF54762">
    <property type="entry name" value="Signal recognition particle alu RNA binding heterodimer, SRP9/14"/>
    <property type="match status" value="1"/>
</dbReference>
<comment type="similarity">
    <text evidence="2 7">Belongs to the SRP14 family.</text>
</comment>
<organism evidence="8 9">
    <name type="scientific">Saprolegnia diclina (strain VS20)</name>
    <dbReference type="NCBI Taxonomy" id="1156394"/>
    <lineage>
        <taxon>Eukaryota</taxon>
        <taxon>Sar</taxon>
        <taxon>Stramenopiles</taxon>
        <taxon>Oomycota</taxon>
        <taxon>Saprolegniomycetes</taxon>
        <taxon>Saprolegniales</taxon>
        <taxon>Saprolegniaceae</taxon>
        <taxon>Saprolegnia</taxon>
    </lineage>
</organism>
<evidence type="ECO:0000313" key="9">
    <source>
        <dbReference type="Proteomes" id="UP000030762"/>
    </source>
</evidence>
<keyword evidence="4 7" id="KW-0694">RNA-binding</keyword>
<dbReference type="GO" id="GO:0008312">
    <property type="term" value="F:7S RNA binding"/>
    <property type="evidence" value="ECO:0007669"/>
    <property type="project" value="UniProtKB-UniRule"/>
</dbReference>
<dbReference type="PANTHER" id="PTHR12013">
    <property type="entry name" value="SIGNAL RECOGNITION PARTICLE 14 KD PROTEIN"/>
    <property type="match status" value="1"/>
</dbReference>
<evidence type="ECO:0000256" key="5">
    <source>
        <dbReference type="ARBA" id="ARBA00023135"/>
    </source>
</evidence>
<dbReference type="InParanoid" id="T0Q2N2"/>
<name>T0Q2N2_SAPDV</name>
<dbReference type="Gene3D" id="3.30.720.10">
    <property type="entry name" value="Signal recognition particle alu RNA binding heterodimer, srp9/1"/>
    <property type="match status" value="1"/>
</dbReference>
<dbReference type="OMA" id="KAKMQGL"/>
<sequence length="109" mass="11437">MVLVSSADFLPQLASLFQTSLPGGSGAVTIRTKSVASAKVGKLVRADAVAAGPNVYLVRAYKNGNNKHKAKLSTVVPPATHAAFQAELAKVMKAKMQGLKKPKRHASQN</sequence>